<dbReference type="RefSeq" id="XP_013760222.1">
    <property type="nucleotide sequence ID" value="XM_013904768.1"/>
</dbReference>
<accession>A0A0L0D4B6</accession>
<feature type="region of interest" description="Disordered" evidence="1">
    <location>
        <begin position="1"/>
        <end position="96"/>
    </location>
</feature>
<keyword evidence="3" id="KW-1185">Reference proteome</keyword>
<feature type="region of interest" description="Disordered" evidence="1">
    <location>
        <begin position="246"/>
        <end position="299"/>
    </location>
</feature>
<dbReference type="EMBL" id="GL349444">
    <property type="protein sequence ID" value="KNC46951.1"/>
    <property type="molecule type" value="Genomic_DNA"/>
</dbReference>
<name>A0A0L0D4B6_THETB</name>
<feature type="compositionally biased region" description="Basic and acidic residues" evidence="1">
    <location>
        <begin position="151"/>
        <end position="164"/>
    </location>
</feature>
<feature type="region of interest" description="Disordered" evidence="1">
    <location>
        <begin position="110"/>
        <end position="180"/>
    </location>
</feature>
<evidence type="ECO:0000256" key="1">
    <source>
        <dbReference type="SAM" id="MobiDB-lite"/>
    </source>
</evidence>
<dbReference type="Proteomes" id="UP000054408">
    <property type="component" value="Unassembled WGS sequence"/>
</dbReference>
<dbReference type="GeneID" id="25562992"/>
<gene>
    <name evidence="2" type="ORF">AMSG_03384</name>
</gene>
<sequence>MADQVTERKAAVSNTALHHDADTHYRGGKSRKGGLSRDEQRKKKAMIHRSANRFVSEKEKAAAKRKRATIISYTRSLEKDARADKRRKNDPVAAKSRSFYDAYFNGEIDDDDGAGAGPSRGKTAGKSNNSGASADNTAADDDKALRKRLRELREKRAARAEEYKRRKAPGTRRRTDPYRKARLEYEAKLQEEKIAKDAALAAAKVRAEARTAALAKRSARAKRFRRTTKSGQPFVADMITGIMAKLDPTGKYAPPSSSAPTRRLPNPDDLSSSSYEDSDDDDGDDDDDDDDASASSSSA</sequence>
<evidence type="ECO:0000313" key="3">
    <source>
        <dbReference type="Proteomes" id="UP000054408"/>
    </source>
</evidence>
<feature type="compositionally biased region" description="Basic residues" evidence="1">
    <location>
        <begin position="42"/>
        <end position="51"/>
    </location>
</feature>
<protein>
    <submittedName>
        <fullName evidence="2">Uncharacterized protein</fullName>
    </submittedName>
</protein>
<dbReference type="AlphaFoldDB" id="A0A0L0D4B6"/>
<evidence type="ECO:0000313" key="2">
    <source>
        <dbReference type="EMBL" id="KNC46951.1"/>
    </source>
</evidence>
<feature type="compositionally biased region" description="Polar residues" evidence="1">
    <location>
        <begin position="125"/>
        <end position="136"/>
    </location>
</feature>
<feature type="compositionally biased region" description="Acidic residues" evidence="1">
    <location>
        <begin position="276"/>
        <end position="292"/>
    </location>
</feature>
<feature type="compositionally biased region" description="Basic and acidic residues" evidence="1">
    <location>
        <begin position="76"/>
        <end position="90"/>
    </location>
</feature>
<feature type="compositionally biased region" description="Basic and acidic residues" evidence="1">
    <location>
        <begin position="1"/>
        <end position="10"/>
    </location>
</feature>
<proteinExistence type="predicted"/>
<reference evidence="2 3" key="1">
    <citation type="submission" date="2010-05" db="EMBL/GenBank/DDBJ databases">
        <title>The Genome Sequence of Thecamonas trahens ATCC 50062.</title>
        <authorList>
            <consortium name="The Broad Institute Genome Sequencing Platform"/>
            <person name="Russ C."/>
            <person name="Cuomo C."/>
            <person name="Shea T."/>
            <person name="Young S.K."/>
            <person name="Zeng Q."/>
            <person name="Koehrsen M."/>
            <person name="Haas B."/>
            <person name="Borodovsky M."/>
            <person name="Guigo R."/>
            <person name="Alvarado L."/>
            <person name="Berlin A."/>
            <person name="Bochicchio J."/>
            <person name="Borenstein D."/>
            <person name="Chapman S."/>
            <person name="Chen Z."/>
            <person name="Freedman E."/>
            <person name="Gellesch M."/>
            <person name="Goldberg J."/>
            <person name="Griggs A."/>
            <person name="Gujja S."/>
            <person name="Heilman E."/>
            <person name="Heiman D."/>
            <person name="Hepburn T."/>
            <person name="Howarth C."/>
            <person name="Jen D."/>
            <person name="Larson L."/>
            <person name="Mehta T."/>
            <person name="Park D."/>
            <person name="Pearson M."/>
            <person name="Roberts A."/>
            <person name="Saif S."/>
            <person name="Shenoy N."/>
            <person name="Sisk P."/>
            <person name="Stolte C."/>
            <person name="Sykes S."/>
            <person name="Thomson T."/>
            <person name="Walk T."/>
            <person name="White J."/>
            <person name="Yandava C."/>
            <person name="Burger G."/>
            <person name="Gray M.W."/>
            <person name="Holland P.W.H."/>
            <person name="King N."/>
            <person name="Lang F.B.F."/>
            <person name="Roger A.J."/>
            <person name="Ruiz-Trillo I."/>
            <person name="Lander E."/>
            <person name="Nusbaum C."/>
        </authorList>
    </citation>
    <scope>NUCLEOTIDE SEQUENCE [LARGE SCALE GENOMIC DNA]</scope>
    <source>
        <strain evidence="2 3">ATCC 50062</strain>
    </source>
</reference>
<organism evidence="2 3">
    <name type="scientific">Thecamonas trahens ATCC 50062</name>
    <dbReference type="NCBI Taxonomy" id="461836"/>
    <lineage>
        <taxon>Eukaryota</taxon>
        <taxon>Apusozoa</taxon>
        <taxon>Apusomonadida</taxon>
        <taxon>Apusomonadidae</taxon>
        <taxon>Thecamonas</taxon>
    </lineage>
</organism>